<dbReference type="SUPFAM" id="SSF51344">
    <property type="entry name" value="Epsilon subunit of F1F0-ATP synthase N-terminal domain"/>
    <property type="match status" value="1"/>
</dbReference>
<reference evidence="3 4" key="1">
    <citation type="journal article" date="2016" name="Environ. Microbiol.">
        <title>Genomic resolution of a cold subsurface aquifer community provides metabolic insights for novel microbes adapted to high CO concentrations.</title>
        <authorList>
            <person name="Probst A.J."/>
            <person name="Castelle C.J."/>
            <person name="Singh A."/>
            <person name="Brown C.T."/>
            <person name="Anantharaman K."/>
            <person name="Sharon I."/>
            <person name="Hug L.A."/>
            <person name="Burstein D."/>
            <person name="Emerson J.B."/>
            <person name="Thomas B.C."/>
            <person name="Banfield J.F."/>
        </authorList>
    </citation>
    <scope>NUCLEOTIDE SEQUENCE [LARGE SCALE GENOMIC DNA]</scope>
    <source>
        <strain evidence="3">CG1_02_47_685</strain>
    </source>
</reference>
<evidence type="ECO:0000259" key="2">
    <source>
        <dbReference type="Pfam" id="PF02823"/>
    </source>
</evidence>
<dbReference type="InterPro" id="IPR036771">
    <property type="entry name" value="ATPsynth_dsu/esu_N"/>
</dbReference>
<dbReference type="STRING" id="1805282.AUJ44_00180"/>
<proteinExistence type="predicted"/>
<dbReference type="Proteomes" id="UP000183206">
    <property type="component" value="Unassembled WGS sequence"/>
</dbReference>
<keyword evidence="1" id="KW-0139">CF(1)</keyword>
<sequence>MKTITCVILSTQKARTYEALHSVLLPALSGQMQILPRHAEVFVLLGPGTIVLESLDGTRESIPVENGESYIRNDMVKIFL</sequence>
<dbReference type="GO" id="GO:0015986">
    <property type="term" value="P:proton motive force-driven ATP synthesis"/>
    <property type="evidence" value="ECO:0007669"/>
    <property type="project" value="InterPro"/>
</dbReference>
<dbReference type="Gene3D" id="2.60.15.10">
    <property type="entry name" value="F0F1 ATP synthase delta/epsilon subunit, N-terminal"/>
    <property type="match status" value="1"/>
</dbReference>
<dbReference type="AlphaFoldDB" id="A0A1J4VE15"/>
<comment type="caution">
    <text evidence="3">The sequence shown here is derived from an EMBL/GenBank/DDBJ whole genome shotgun (WGS) entry which is preliminary data.</text>
</comment>
<organism evidence="3 4">
    <name type="scientific">Candidatus Nomurabacteria bacterium CG1_02_47_685</name>
    <dbReference type="NCBI Taxonomy" id="1805282"/>
    <lineage>
        <taxon>Bacteria</taxon>
        <taxon>Candidatus Nomuraibacteriota</taxon>
    </lineage>
</organism>
<name>A0A1J4VE15_9BACT</name>
<accession>A0A1J4VE15</accession>
<gene>
    <name evidence="3" type="ORF">AUJ44_00180</name>
</gene>
<dbReference type="Pfam" id="PF02823">
    <property type="entry name" value="ATP-synt_DE_N"/>
    <property type="match status" value="1"/>
</dbReference>
<keyword evidence="1" id="KW-0066">ATP synthesis</keyword>
<evidence type="ECO:0000256" key="1">
    <source>
        <dbReference type="ARBA" id="ARBA00023196"/>
    </source>
</evidence>
<dbReference type="EMBL" id="MNVO01000005">
    <property type="protein sequence ID" value="OIO33505.1"/>
    <property type="molecule type" value="Genomic_DNA"/>
</dbReference>
<dbReference type="GO" id="GO:0045259">
    <property type="term" value="C:proton-transporting ATP synthase complex"/>
    <property type="evidence" value="ECO:0007669"/>
    <property type="project" value="UniProtKB-KW"/>
</dbReference>
<feature type="domain" description="ATP synthase F1 complex delta/epsilon subunit N-terminal" evidence="2">
    <location>
        <begin position="7"/>
        <end position="79"/>
    </location>
</feature>
<evidence type="ECO:0000313" key="4">
    <source>
        <dbReference type="Proteomes" id="UP000183206"/>
    </source>
</evidence>
<evidence type="ECO:0000313" key="3">
    <source>
        <dbReference type="EMBL" id="OIO33505.1"/>
    </source>
</evidence>
<protein>
    <recommendedName>
        <fullName evidence="2">ATP synthase F1 complex delta/epsilon subunit N-terminal domain-containing protein</fullName>
    </recommendedName>
</protein>
<dbReference type="InterPro" id="IPR020546">
    <property type="entry name" value="ATP_synth_F1_dsu/esu_N"/>
</dbReference>